<name>A0A0U3F714_9CREN</name>
<dbReference type="SUPFAM" id="SSF141694">
    <property type="entry name" value="AF2212/PG0164-like"/>
    <property type="match status" value="1"/>
</dbReference>
<protein>
    <recommendedName>
        <fullName evidence="3">Antitoxin</fullName>
    </recommendedName>
</protein>
<evidence type="ECO:0000256" key="3">
    <source>
        <dbReference type="RuleBase" id="RU368051"/>
    </source>
</evidence>
<reference evidence="4 5" key="1">
    <citation type="submission" date="2013-11" db="EMBL/GenBank/DDBJ databases">
        <title>Comparative genomics of Ignicoccus.</title>
        <authorList>
            <person name="Podar M."/>
        </authorList>
    </citation>
    <scope>NUCLEOTIDE SEQUENCE [LARGE SCALE GENOMIC DNA]</scope>
    <source>
        <strain evidence="4 5">DSM 13165</strain>
    </source>
</reference>
<comment type="function">
    <text evidence="3">Antitoxin component of a type II toxin-antitoxin (TA) system.</text>
</comment>
<sequence length="31" mass="3487">MSRTVKARYEKGVLKLLDPVELRGDDEVIVG</sequence>
<dbReference type="RefSeq" id="WP_075049993.1">
    <property type="nucleotide sequence ID" value="NZ_CP006867.1"/>
</dbReference>
<dbReference type="InterPro" id="IPR008203">
    <property type="entry name" value="AF2212-like"/>
</dbReference>
<evidence type="ECO:0000256" key="2">
    <source>
        <dbReference type="ARBA" id="ARBA00022649"/>
    </source>
</evidence>
<dbReference type="GeneID" id="30680458"/>
<dbReference type="AlphaFoldDB" id="A0A0U3F714"/>
<gene>
    <name evidence="4" type="ORF">EYM_05375</name>
</gene>
<dbReference type="EMBL" id="CP006867">
    <property type="protein sequence ID" value="ALU11848.1"/>
    <property type="molecule type" value="Genomic_DNA"/>
</dbReference>
<dbReference type="InterPro" id="IPR024069">
    <property type="entry name" value="AF2212-like_dom_sf"/>
</dbReference>
<dbReference type="Gene3D" id="4.10.1150.10">
    <property type="entry name" value="AF2212/PG0164-like"/>
    <property type="match status" value="1"/>
</dbReference>
<accession>A0A0U3F714</accession>
<evidence type="ECO:0000313" key="5">
    <source>
        <dbReference type="Proteomes" id="UP000060778"/>
    </source>
</evidence>
<evidence type="ECO:0000313" key="4">
    <source>
        <dbReference type="EMBL" id="ALU11848.1"/>
    </source>
</evidence>
<evidence type="ECO:0000256" key="1">
    <source>
        <dbReference type="ARBA" id="ARBA00006615"/>
    </source>
</evidence>
<comment type="similarity">
    <text evidence="1 3">Belongs to the UPF0165 family.</text>
</comment>
<keyword evidence="5" id="KW-1185">Reference proteome</keyword>
<dbReference type="Proteomes" id="UP000060778">
    <property type="component" value="Chromosome"/>
</dbReference>
<organism evidence="4 5">
    <name type="scientific">Ignicoccus islandicus DSM 13165</name>
    <dbReference type="NCBI Taxonomy" id="940295"/>
    <lineage>
        <taxon>Archaea</taxon>
        <taxon>Thermoproteota</taxon>
        <taxon>Thermoprotei</taxon>
        <taxon>Desulfurococcales</taxon>
        <taxon>Desulfurococcaceae</taxon>
        <taxon>Ignicoccus</taxon>
    </lineage>
</organism>
<proteinExistence type="inferred from homology"/>
<dbReference type="KEGG" id="iis:EYM_05375"/>
<dbReference type="Pfam" id="PF01954">
    <property type="entry name" value="AF2212-like"/>
    <property type="match status" value="1"/>
</dbReference>
<keyword evidence="2 3" id="KW-1277">Toxin-antitoxin system</keyword>